<name>A0A6B3NS46_9CYAN</name>
<comment type="caution">
    <text evidence="1">The sequence shown here is derived from an EMBL/GenBank/DDBJ whole genome shotgun (WGS) entry which is preliminary data.</text>
</comment>
<proteinExistence type="predicted"/>
<reference evidence="1" key="1">
    <citation type="submission" date="2019-11" db="EMBL/GenBank/DDBJ databases">
        <title>Genomic insights into an expanded diversity of filamentous marine cyanobacteria reveals the extraordinary biosynthetic potential of Moorea and Okeania.</title>
        <authorList>
            <person name="Ferreira Leao T."/>
            <person name="Wang M."/>
            <person name="Moss N."/>
            <person name="Da Silva R."/>
            <person name="Sanders J."/>
            <person name="Nurk S."/>
            <person name="Gurevich A."/>
            <person name="Humphrey G."/>
            <person name="Reher R."/>
            <person name="Zhu Q."/>
            <person name="Belda-Ferre P."/>
            <person name="Glukhov E."/>
            <person name="Rex R."/>
            <person name="Dorrestein P.C."/>
            <person name="Knight R."/>
            <person name="Pevzner P."/>
            <person name="Gerwick W.H."/>
            <person name="Gerwick L."/>
        </authorList>
    </citation>
    <scope>NUCLEOTIDE SEQUENCE</scope>
    <source>
        <strain evidence="1">SIO1C4</strain>
    </source>
</reference>
<dbReference type="EMBL" id="JAAHFQ010001172">
    <property type="protein sequence ID" value="NER32311.1"/>
    <property type="molecule type" value="Genomic_DNA"/>
</dbReference>
<organism evidence="1">
    <name type="scientific">Symploca sp. SIO1C4</name>
    <dbReference type="NCBI Taxonomy" id="2607765"/>
    <lineage>
        <taxon>Bacteria</taxon>
        <taxon>Bacillati</taxon>
        <taxon>Cyanobacteriota</taxon>
        <taxon>Cyanophyceae</taxon>
        <taxon>Coleofasciculales</taxon>
        <taxon>Coleofasciculaceae</taxon>
        <taxon>Symploca</taxon>
    </lineage>
</organism>
<accession>A0A6B3NS46</accession>
<evidence type="ECO:0000313" key="1">
    <source>
        <dbReference type="EMBL" id="NER32311.1"/>
    </source>
</evidence>
<protein>
    <submittedName>
        <fullName evidence="1">Uncharacterized protein</fullName>
    </submittedName>
</protein>
<sequence>MIAGSQGLGIKSNQKPVCVMLPPSIDTIVKAMPNRSEFMRAAVIEKLERDGLLGDEATEARESGVGSSV</sequence>
<gene>
    <name evidence="1" type="ORF">F6J89_33110</name>
</gene>
<dbReference type="AlphaFoldDB" id="A0A6B3NS46"/>